<keyword evidence="3" id="KW-1133">Transmembrane helix</keyword>
<dbReference type="EC" id="2.7.7.65" evidence="1"/>
<keyword evidence="5" id="KW-0548">Nucleotidyltransferase</keyword>
<accession>A0ABV3SIK9</accession>
<dbReference type="InterPro" id="IPR029787">
    <property type="entry name" value="Nucleotide_cyclase"/>
</dbReference>
<keyword evidence="6" id="KW-1185">Reference proteome</keyword>
<proteinExistence type="predicted"/>
<dbReference type="Pfam" id="PF00990">
    <property type="entry name" value="GGDEF"/>
    <property type="match status" value="1"/>
</dbReference>
<evidence type="ECO:0000313" key="5">
    <source>
        <dbReference type="EMBL" id="MEX0406549.1"/>
    </source>
</evidence>
<dbReference type="RefSeq" id="WP_367954444.1">
    <property type="nucleotide sequence ID" value="NZ_JBDPGJ010000003.1"/>
</dbReference>
<dbReference type="InterPro" id="IPR000160">
    <property type="entry name" value="GGDEF_dom"/>
</dbReference>
<organism evidence="5 6">
    <name type="scientific">Aquibium pacificus</name>
    <dbReference type="NCBI Taxonomy" id="3153579"/>
    <lineage>
        <taxon>Bacteria</taxon>
        <taxon>Pseudomonadati</taxon>
        <taxon>Pseudomonadota</taxon>
        <taxon>Alphaproteobacteria</taxon>
        <taxon>Hyphomicrobiales</taxon>
        <taxon>Phyllobacteriaceae</taxon>
        <taxon>Aquibium</taxon>
    </lineage>
</organism>
<evidence type="ECO:0000256" key="3">
    <source>
        <dbReference type="SAM" id="Phobius"/>
    </source>
</evidence>
<dbReference type="GO" id="GO:0052621">
    <property type="term" value="F:diguanylate cyclase activity"/>
    <property type="evidence" value="ECO:0007669"/>
    <property type="project" value="UniProtKB-EC"/>
</dbReference>
<comment type="catalytic activity">
    <reaction evidence="2">
        <text>2 GTP = 3',3'-c-di-GMP + 2 diphosphate</text>
        <dbReference type="Rhea" id="RHEA:24898"/>
        <dbReference type="ChEBI" id="CHEBI:33019"/>
        <dbReference type="ChEBI" id="CHEBI:37565"/>
        <dbReference type="ChEBI" id="CHEBI:58805"/>
        <dbReference type="EC" id="2.7.7.65"/>
    </reaction>
</comment>
<dbReference type="PROSITE" id="PS50887">
    <property type="entry name" value="GGDEF"/>
    <property type="match status" value="1"/>
</dbReference>
<dbReference type="SUPFAM" id="SSF55073">
    <property type="entry name" value="Nucleotide cyclase"/>
    <property type="match status" value="1"/>
</dbReference>
<evidence type="ECO:0000256" key="2">
    <source>
        <dbReference type="ARBA" id="ARBA00034247"/>
    </source>
</evidence>
<keyword evidence="3" id="KW-0812">Transmembrane</keyword>
<evidence type="ECO:0000313" key="6">
    <source>
        <dbReference type="Proteomes" id="UP001556692"/>
    </source>
</evidence>
<dbReference type="InterPro" id="IPR043128">
    <property type="entry name" value="Rev_trsase/Diguanyl_cyclase"/>
</dbReference>
<keyword evidence="3" id="KW-0472">Membrane</keyword>
<sequence>MFNGRPDFSPRGRARVFLLTSIGTLVCIAVAFAFDSYSFEEGWRWGGNPINNVIIPLVLAPPLFFVLLSKLRELAIAHQELLLISATDSLTSCFNRRAFTALVDGYLEKLEGREREGALLVIDVDHFKSVNDTYGHDRGDEALKLIADGIKGAVRDTDIVGRMGGEEFSVFLPATPPGLMKLVAERIRLAVTELEFVPEGKPHALSVSVGGAAFRFKTTFADLYRRADKRLYEAKRNGRNQLEFDLSLYERPPAALAS</sequence>
<dbReference type="Gene3D" id="3.30.70.270">
    <property type="match status" value="1"/>
</dbReference>
<dbReference type="CDD" id="cd01949">
    <property type="entry name" value="GGDEF"/>
    <property type="match status" value="1"/>
</dbReference>
<protein>
    <recommendedName>
        <fullName evidence="1">diguanylate cyclase</fullName>
        <ecNumber evidence="1">2.7.7.65</ecNumber>
    </recommendedName>
</protein>
<dbReference type="PANTHER" id="PTHR45138">
    <property type="entry name" value="REGULATORY COMPONENTS OF SENSORY TRANSDUCTION SYSTEM"/>
    <property type="match status" value="1"/>
</dbReference>
<dbReference type="Proteomes" id="UP001556692">
    <property type="component" value="Unassembled WGS sequence"/>
</dbReference>
<dbReference type="InterPro" id="IPR050469">
    <property type="entry name" value="Diguanylate_Cyclase"/>
</dbReference>
<name>A0ABV3SIK9_9HYPH</name>
<dbReference type="PANTHER" id="PTHR45138:SF9">
    <property type="entry name" value="DIGUANYLATE CYCLASE DGCM-RELATED"/>
    <property type="match status" value="1"/>
</dbReference>
<reference evidence="5 6" key="1">
    <citation type="submission" date="2024-05" db="EMBL/GenBank/DDBJ databases">
        <authorList>
            <person name="Jiang F."/>
        </authorList>
    </citation>
    <scope>NUCLEOTIDE SEQUENCE [LARGE SCALE GENOMIC DNA]</scope>
    <source>
        <strain evidence="5 6">LZ166</strain>
    </source>
</reference>
<comment type="caution">
    <text evidence="5">The sequence shown here is derived from an EMBL/GenBank/DDBJ whole genome shotgun (WGS) entry which is preliminary data.</text>
</comment>
<feature type="transmembrane region" description="Helical" evidence="3">
    <location>
        <begin position="49"/>
        <end position="68"/>
    </location>
</feature>
<dbReference type="SMART" id="SM00267">
    <property type="entry name" value="GGDEF"/>
    <property type="match status" value="1"/>
</dbReference>
<dbReference type="NCBIfam" id="TIGR00254">
    <property type="entry name" value="GGDEF"/>
    <property type="match status" value="1"/>
</dbReference>
<evidence type="ECO:0000259" key="4">
    <source>
        <dbReference type="PROSITE" id="PS50887"/>
    </source>
</evidence>
<gene>
    <name evidence="5" type="ORF">ABGN05_12800</name>
</gene>
<evidence type="ECO:0000256" key="1">
    <source>
        <dbReference type="ARBA" id="ARBA00012528"/>
    </source>
</evidence>
<feature type="domain" description="GGDEF" evidence="4">
    <location>
        <begin position="115"/>
        <end position="247"/>
    </location>
</feature>
<keyword evidence="5" id="KW-0808">Transferase</keyword>
<dbReference type="EMBL" id="JBDPGJ010000003">
    <property type="protein sequence ID" value="MEX0406549.1"/>
    <property type="molecule type" value="Genomic_DNA"/>
</dbReference>